<evidence type="ECO:0000256" key="2">
    <source>
        <dbReference type="PIRSR" id="PIRSR605754-1"/>
    </source>
</evidence>
<reference evidence="5 6" key="1">
    <citation type="submission" date="2019-05" db="EMBL/GenBank/DDBJ databases">
        <title>Comparative genomics and metabolomics analyses of clavulanic acid producing Streptomyces species provides insight into specialized metabolism and evolution of beta-lactam biosynthetic gene clusters.</title>
        <authorList>
            <person name="Moore M.A."/>
            <person name="Cruz-Morales P."/>
            <person name="Barona Gomez F."/>
            <person name="Kapil T."/>
        </authorList>
    </citation>
    <scope>NUCLEOTIDE SEQUENCE [LARGE SCALE GENOMIC DNA]</scope>
    <source>
        <strain evidence="5 6">NRRL 5741</strain>
    </source>
</reference>
<feature type="compositionally biased region" description="Low complexity" evidence="3">
    <location>
        <begin position="112"/>
        <end position="121"/>
    </location>
</feature>
<feature type="compositionally biased region" description="Low complexity" evidence="3">
    <location>
        <begin position="80"/>
        <end position="104"/>
    </location>
</feature>
<dbReference type="Pfam" id="PF04203">
    <property type="entry name" value="Sortase"/>
    <property type="match status" value="1"/>
</dbReference>
<evidence type="ECO:0000313" key="6">
    <source>
        <dbReference type="Proteomes" id="UP000419138"/>
    </source>
</evidence>
<keyword evidence="4" id="KW-0812">Transmembrane</keyword>
<dbReference type="InterPro" id="IPR042003">
    <property type="entry name" value="Sortase_E"/>
</dbReference>
<dbReference type="AlphaFoldDB" id="A0A646KS37"/>
<dbReference type="InterPro" id="IPR053465">
    <property type="entry name" value="Sortase_Class_E"/>
</dbReference>
<comment type="caution">
    <text evidence="5">The sequence shown here is derived from an EMBL/GenBank/DDBJ whole genome shotgun (WGS) entry which is preliminary data.</text>
</comment>
<dbReference type="NCBIfam" id="NF033747">
    <property type="entry name" value="class_E_sortase"/>
    <property type="match status" value="1"/>
</dbReference>
<dbReference type="CDD" id="cd05830">
    <property type="entry name" value="Sortase_E"/>
    <property type="match status" value="1"/>
</dbReference>
<keyword evidence="4" id="KW-1133">Transmembrane helix</keyword>
<evidence type="ECO:0000256" key="1">
    <source>
        <dbReference type="ARBA" id="ARBA00022801"/>
    </source>
</evidence>
<evidence type="ECO:0000256" key="3">
    <source>
        <dbReference type="SAM" id="MobiDB-lite"/>
    </source>
</evidence>
<organism evidence="5 6">
    <name type="scientific">Streptomyces jumonjinensis</name>
    <dbReference type="NCBI Taxonomy" id="1945"/>
    <lineage>
        <taxon>Bacteria</taxon>
        <taxon>Bacillati</taxon>
        <taxon>Actinomycetota</taxon>
        <taxon>Actinomycetes</taxon>
        <taxon>Kitasatosporales</taxon>
        <taxon>Streptomycetaceae</taxon>
        <taxon>Streptomyces</taxon>
    </lineage>
</organism>
<feature type="active site" description="Acyl-thioester intermediate" evidence="2">
    <location>
        <position position="247"/>
    </location>
</feature>
<dbReference type="InterPro" id="IPR023365">
    <property type="entry name" value="Sortase_dom-sf"/>
</dbReference>
<name>A0A646KS37_STRJU</name>
<dbReference type="EMBL" id="VCLA01000197">
    <property type="protein sequence ID" value="MQT05035.1"/>
    <property type="molecule type" value="Genomic_DNA"/>
</dbReference>
<dbReference type="OrthoDB" id="5242879at2"/>
<dbReference type="Gene3D" id="2.40.260.10">
    <property type="entry name" value="Sortase"/>
    <property type="match status" value="1"/>
</dbReference>
<protein>
    <submittedName>
        <fullName evidence="5">Class E sortase</fullName>
    </submittedName>
</protein>
<feature type="active site" description="Proton donor/acceptor" evidence="2">
    <location>
        <position position="178"/>
    </location>
</feature>
<feature type="region of interest" description="Disordered" evidence="3">
    <location>
        <begin position="60"/>
        <end position="121"/>
    </location>
</feature>
<dbReference type="GO" id="GO:0016787">
    <property type="term" value="F:hydrolase activity"/>
    <property type="evidence" value="ECO:0007669"/>
    <property type="project" value="UniProtKB-KW"/>
</dbReference>
<keyword evidence="1" id="KW-0378">Hydrolase</keyword>
<dbReference type="Proteomes" id="UP000419138">
    <property type="component" value="Unassembled WGS sequence"/>
</dbReference>
<accession>A0A646KS37</accession>
<dbReference type="NCBIfam" id="TIGR01076">
    <property type="entry name" value="sortase_fam"/>
    <property type="match status" value="1"/>
</dbReference>
<evidence type="ECO:0000313" key="5">
    <source>
        <dbReference type="EMBL" id="MQT05035.1"/>
    </source>
</evidence>
<dbReference type="RefSeq" id="WP_153526289.1">
    <property type="nucleotide sequence ID" value="NZ_JBEPDZ010000002.1"/>
</dbReference>
<keyword evidence="6" id="KW-1185">Reference proteome</keyword>
<sequence length="279" mass="30118">MPVRLVIRTFSELCITVGAVIVLFVVYVLYWTGVKAADASDGEIHRLQDQWSRGRIELPAPGATASAAPPDATQEPQKSQAPQATRGAPTAPTTRSAPAASAGTEPARRPARSTAPAARPPAYRDGKPFAVMYVPRFGRAWDWPVLEGTGVNTLKKGLGHYPGTAALGGRGNFAVAGHRRTYGDPFKDVPLLRPGDAVVLTDGASWFTYRVDRRAYRTVPTDIGVIDPVPEKSGFRVPGRYLTLTTCEPEWGSSHRLIVWARLEATRPVTDGKPPALRS</sequence>
<feature type="compositionally biased region" description="Low complexity" evidence="3">
    <location>
        <begin position="60"/>
        <end position="72"/>
    </location>
</feature>
<dbReference type="InterPro" id="IPR005754">
    <property type="entry name" value="Sortase"/>
</dbReference>
<gene>
    <name evidence="5" type="ORF">FF041_34340</name>
</gene>
<feature type="transmembrane region" description="Helical" evidence="4">
    <location>
        <begin position="12"/>
        <end position="31"/>
    </location>
</feature>
<keyword evidence="4" id="KW-0472">Membrane</keyword>
<dbReference type="SUPFAM" id="SSF63817">
    <property type="entry name" value="Sortase"/>
    <property type="match status" value="1"/>
</dbReference>
<proteinExistence type="predicted"/>
<evidence type="ECO:0000256" key="4">
    <source>
        <dbReference type="SAM" id="Phobius"/>
    </source>
</evidence>